<accession>A0ABW2FYI9</accession>
<dbReference type="RefSeq" id="WP_345703797.1">
    <property type="nucleotide sequence ID" value="NZ_BAABKV010000001.1"/>
</dbReference>
<comment type="caution">
    <text evidence="1">The sequence shown here is derived from an EMBL/GenBank/DDBJ whole genome shotgun (WGS) entry which is preliminary data.</text>
</comment>
<dbReference type="EMBL" id="JBHTAJ010000032">
    <property type="protein sequence ID" value="MFC7181492.1"/>
    <property type="molecule type" value="Genomic_DNA"/>
</dbReference>
<reference evidence="2" key="1">
    <citation type="journal article" date="2019" name="Int. J. Syst. Evol. Microbiol.">
        <title>The Global Catalogue of Microorganisms (GCM) 10K type strain sequencing project: providing services to taxonomists for standard genome sequencing and annotation.</title>
        <authorList>
            <consortium name="The Broad Institute Genomics Platform"/>
            <consortium name="The Broad Institute Genome Sequencing Center for Infectious Disease"/>
            <person name="Wu L."/>
            <person name="Ma J."/>
        </authorList>
    </citation>
    <scope>NUCLEOTIDE SEQUENCE [LARGE SCALE GENOMIC DNA]</scope>
    <source>
        <strain evidence="2">CGMCC 1.12859</strain>
    </source>
</reference>
<sequence>MKLTLFDLDRPAAEPEPDLVLNEARLRDSFARFRAAPHKTLSYGLGYDSTDVLLEYLRDPEGYGLKPDLSDLTVLHAVVGSEFDSTYTAVEQAILPRLRRRGVRFVEVARKGRSLTDG</sequence>
<protein>
    <submittedName>
        <fullName evidence="1">Uncharacterized protein</fullName>
    </submittedName>
</protein>
<gene>
    <name evidence="1" type="ORF">ACFQMG_18230</name>
</gene>
<proteinExistence type="predicted"/>
<keyword evidence="2" id="KW-1185">Reference proteome</keyword>
<name>A0ABW2FYI9_9ACTN</name>
<evidence type="ECO:0000313" key="2">
    <source>
        <dbReference type="Proteomes" id="UP001596435"/>
    </source>
</evidence>
<evidence type="ECO:0000313" key="1">
    <source>
        <dbReference type="EMBL" id="MFC7181492.1"/>
    </source>
</evidence>
<organism evidence="1 2">
    <name type="scientific">Kitasatospora paranensis</name>
    <dbReference type="NCBI Taxonomy" id="258053"/>
    <lineage>
        <taxon>Bacteria</taxon>
        <taxon>Bacillati</taxon>
        <taxon>Actinomycetota</taxon>
        <taxon>Actinomycetes</taxon>
        <taxon>Kitasatosporales</taxon>
        <taxon>Streptomycetaceae</taxon>
        <taxon>Kitasatospora</taxon>
    </lineage>
</organism>
<dbReference type="Proteomes" id="UP001596435">
    <property type="component" value="Unassembled WGS sequence"/>
</dbReference>